<organism evidence="2">
    <name type="scientific">uncultured Thermomicrobiales bacterium</name>
    <dbReference type="NCBI Taxonomy" id="1645740"/>
    <lineage>
        <taxon>Bacteria</taxon>
        <taxon>Pseudomonadati</taxon>
        <taxon>Thermomicrobiota</taxon>
        <taxon>Thermomicrobia</taxon>
        <taxon>Thermomicrobiales</taxon>
        <taxon>environmental samples</taxon>
    </lineage>
</organism>
<evidence type="ECO:0000256" key="1">
    <source>
        <dbReference type="SAM" id="MobiDB-lite"/>
    </source>
</evidence>
<feature type="compositionally biased region" description="Low complexity" evidence="1">
    <location>
        <begin position="37"/>
        <end position="59"/>
    </location>
</feature>
<dbReference type="AlphaFoldDB" id="A0A6J4V118"/>
<protein>
    <submittedName>
        <fullName evidence="2">Ribose ABC transport system, permease protein RbsC</fullName>
    </submittedName>
</protein>
<feature type="compositionally biased region" description="Basic and acidic residues" evidence="1">
    <location>
        <begin position="299"/>
        <end position="312"/>
    </location>
</feature>
<feature type="non-terminal residue" evidence="2">
    <location>
        <position position="1"/>
    </location>
</feature>
<feature type="non-terminal residue" evidence="2">
    <location>
        <position position="340"/>
    </location>
</feature>
<evidence type="ECO:0000313" key="2">
    <source>
        <dbReference type="EMBL" id="CAA9562357.1"/>
    </source>
</evidence>
<sequence length="340" mass="36472">DEVGSREPEAGSTTSDHSRLPASGFRLRRAEPRRARPLCPDRGAAADRGTADAGIRGAGESADAVGAGVVSGDHRRRGNAGHPDRRDRPLGGLEPQPVGDPADAARGGRRRGSDRLGGGGGARQRDAGRVDQRDRGGVSTDPVAGNDARDERGAGRGDAGLHQRLTARRGAGVRQEPCRRPDRRRGAVGADLLGHSQPDLNLRPPAQRVRAALVRRRQQPARGVSFRRPGARGAGGVVRALRPVRRHRGGLADRLLLPELPRHGLALRAAGDRGGGHRRHLDPRRFRRLRWHHRRRDHGRPAPERAPGDRGADGGPTNPLRADHLADAVRLRPRAPDPGV</sequence>
<feature type="compositionally biased region" description="Basic and acidic residues" evidence="1">
    <location>
        <begin position="123"/>
        <end position="136"/>
    </location>
</feature>
<dbReference type="EMBL" id="CADCWE010000252">
    <property type="protein sequence ID" value="CAA9562357.1"/>
    <property type="molecule type" value="Genomic_DNA"/>
</dbReference>
<name>A0A6J4V118_9BACT</name>
<accession>A0A6J4V118</accession>
<feature type="compositionally biased region" description="Basic and acidic residues" evidence="1">
    <location>
        <begin position="321"/>
        <end position="330"/>
    </location>
</feature>
<reference evidence="2" key="1">
    <citation type="submission" date="2020-02" db="EMBL/GenBank/DDBJ databases">
        <authorList>
            <person name="Meier V. D."/>
        </authorList>
    </citation>
    <scope>NUCLEOTIDE SEQUENCE</scope>
    <source>
        <strain evidence="2">AVDCRST_MAG73</strain>
    </source>
</reference>
<feature type="region of interest" description="Disordered" evidence="1">
    <location>
        <begin position="1"/>
        <end position="184"/>
    </location>
</feature>
<feature type="compositionally biased region" description="Basic and acidic residues" evidence="1">
    <location>
        <begin position="147"/>
        <end position="161"/>
    </location>
</feature>
<proteinExistence type="predicted"/>
<gene>
    <name evidence="2" type="ORF">AVDCRST_MAG73-3833</name>
</gene>
<feature type="region of interest" description="Disordered" evidence="1">
    <location>
        <begin position="292"/>
        <end position="340"/>
    </location>
</feature>